<sequence length="99" mass="11659">MYRIKRYYQVAEKQPWLIDLLVKLKPSYFAPCQGIEECKLALHNLGEDIKKQELSWKRGKFLLSYIRDITEKDDEIIISYKGGKPCVSFKIEESKAKES</sequence>
<dbReference type="AlphaFoldDB" id="A0A3E5E7A5"/>
<dbReference type="EMBL" id="QRVA01000009">
    <property type="protein sequence ID" value="RGS17057.1"/>
    <property type="molecule type" value="Genomic_DNA"/>
</dbReference>
<accession>A0A3E5E7A5</accession>
<proteinExistence type="predicted"/>
<dbReference type="RefSeq" id="WP_117586507.1">
    <property type="nucleotide sequence ID" value="NZ_CP042464.1"/>
</dbReference>
<evidence type="ECO:0000313" key="1">
    <source>
        <dbReference type="EMBL" id="RGS17057.1"/>
    </source>
</evidence>
<dbReference type="Proteomes" id="UP000283872">
    <property type="component" value="Unassembled WGS sequence"/>
</dbReference>
<name>A0A3E5E7A5_9BACT</name>
<evidence type="ECO:0000313" key="2">
    <source>
        <dbReference type="Proteomes" id="UP000283872"/>
    </source>
</evidence>
<protein>
    <submittedName>
        <fullName evidence="1">Uncharacterized protein</fullName>
    </submittedName>
</protein>
<comment type="caution">
    <text evidence="1">The sequence shown here is derived from an EMBL/GenBank/DDBJ whole genome shotgun (WGS) entry which is preliminary data.</text>
</comment>
<organism evidence="1 2">
    <name type="scientific">Segatella copri</name>
    <dbReference type="NCBI Taxonomy" id="165179"/>
    <lineage>
        <taxon>Bacteria</taxon>
        <taxon>Pseudomonadati</taxon>
        <taxon>Bacteroidota</taxon>
        <taxon>Bacteroidia</taxon>
        <taxon>Bacteroidales</taxon>
        <taxon>Prevotellaceae</taxon>
        <taxon>Segatella</taxon>
    </lineage>
</organism>
<reference evidence="1 2" key="1">
    <citation type="submission" date="2018-08" db="EMBL/GenBank/DDBJ databases">
        <title>A genome reference for cultivated species of the human gut microbiota.</title>
        <authorList>
            <person name="Zou Y."/>
            <person name="Xue W."/>
            <person name="Luo G."/>
        </authorList>
    </citation>
    <scope>NUCLEOTIDE SEQUENCE [LARGE SCALE GENOMIC DNA]</scope>
    <source>
        <strain evidence="1 2">AF24-12</strain>
    </source>
</reference>
<gene>
    <name evidence="1" type="ORF">DWY11_05370</name>
</gene>